<name>A0A2T1F9J8_9CYAN</name>
<protein>
    <submittedName>
        <fullName evidence="1">Uncharacterized protein</fullName>
    </submittedName>
</protein>
<keyword evidence="2" id="KW-1185">Reference proteome</keyword>
<evidence type="ECO:0000313" key="1">
    <source>
        <dbReference type="EMBL" id="PSB41629.1"/>
    </source>
</evidence>
<dbReference type="AlphaFoldDB" id="A0A2T1F9J8"/>
<comment type="caution">
    <text evidence="1">The sequence shown here is derived from an EMBL/GenBank/DDBJ whole genome shotgun (WGS) entry which is preliminary data.</text>
</comment>
<reference evidence="1 2" key="1">
    <citation type="submission" date="2018-03" db="EMBL/GenBank/DDBJ databases">
        <title>The ancient ancestry and fast evolution of plastids.</title>
        <authorList>
            <person name="Moore K.R."/>
            <person name="Magnabosco C."/>
            <person name="Momper L."/>
            <person name="Gold D.A."/>
            <person name="Bosak T."/>
            <person name="Fournier G.P."/>
        </authorList>
    </citation>
    <scope>NUCLEOTIDE SEQUENCE [LARGE SCALE GENOMIC DNA]</scope>
    <source>
        <strain evidence="1 2">CCALA 037</strain>
    </source>
</reference>
<dbReference type="OrthoDB" id="1495537at2"/>
<proteinExistence type="predicted"/>
<accession>A0A2T1F9J8</accession>
<dbReference type="Proteomes" id="UP000238937">
    <property type="component" value="Unassembled WGS sequence"/>
</dbReference>
<evidence type="ECO:0000313" key="2">
    <source>
        <dbReference type="Proteomes" id="UP000238937"/>
    </source>
</evidence>
<organism evidence="1 2">
    <name type="scientific">Chamaesiphon polymorphus CCALA 037</name>
    <dbReference type="NCBI Taxonomy" id="2107692"/>
    <lineage>
        <taxon>Bacteria</taxon>
        <taxon>Bacillati</taxon>
        <taxon>Cyanobacteriota</taxon>
        <taxon>Cyanophyceae</taxon>
        <taxon>Gomontiellales</taxon>
        <taxon>Chamaesiphonaceae</taxon>
        <taxon>Chamaesiphon</taxon>
    </lineage>
</organism>
<sequence length="73" mass="8431">MSKIGCPICKYYQFDGNCTAFPDGIPMMFLSGEKEHTERMKFQENDLVFEWISPEEQGKRRAAAIESHKQVTV</sequence>
<gene>
    <name evidence="1" type="ORF">C7B77_27260</name>
</gene>
<dbReference type="EMBL" id="PVWO01000619">
    <property type="protein sequence ID" value="PSB41629.1"/>
    <property type="molecule type" value="Genomic_DNA"/>
</dbReference>
<dbReference type="RefSeq" id="WP_106312441.1">
    <property type="nucleotide sequence ID" value="NZ_PVWO01000619.1"/>
</dbReference>